<dbReference type="AlphaFoldDB" id="Q9LJE3"/>
<name>Q9LJE3_ARATH</name>
<evidence type="ECO:0000313" key="1">
    <source>
        <dbReference type="EMBL" id="BAB01755.1"/>
    </source>
</evidence>
<dbReference type="PANTHER" id="PTHR33401:SF25">
    <property type="entry name" value="NUCLEAR POLYADENYLATED RNA-BINDING PROTEIN"/>
    <property type="match status" value="1"/>
</dbReference>
<reference evidence="1" key="1">
    <citation type="journal article" date="2000" name="DNA Res.">
        <title>Structural analysis of Arabidopsis thaliana chromosome 3. II. Sequence features of the 4,251,695 bp regions covered by 90 P1, TAC and BAC clones.</title>
        <authorList>
            <person name="Nakamura Y."/>
        </authorList>
    </citation>
    <scope>NUCLEOTIDE SEQUENCE [LARGE SCALE GENOMIC DNA]</scope>
</reference>
<dbReference type="TAIR" id="AT3G13480"/>
<protein>
    <submittedName>
        <fullName evidence="1">Uncharacterized protein</fullName>
    </submittedName>
</protein>
<dbReference type="EMBL" id="AP000603">
    <property type="protein sequence ID" value="BAB01755.1"/>
    <property type="molecule type" value="Genomic_DNA"/>
</dbReference>
<sequence>MRVLLCKIQCPSFICFCKPSPHIYASGSLKLENTFPQVSSSTTVVDDRDHDDNDDDDAHVEEEEVVVDHVDGLLTEVVREEDCALEGKKEEEESLSNGEILKSSLKKEVLDSADGGRKEKKKVQWVDLMGKELAEIREFESRFLVKKKMLDMMAIKAVFVLFCDQLGLVLPEDMAMVKGEEACLRIGSVQLVALDLESIYIEVHIVESTFAHLRLYVDCRFSVYGFRVVKRIALYYTCLLNQLMKFFLSQIQEAFKFKVHFLHSI</sequence>
<accession>Q9LJE3</accession>
<reference key="2">
    <citation type="journal article" date="2000" name="Nature">
        <title>Sequence and analysis of chromosome 3 of the plant Arabidopsis thaliana.</title>
        <authorList>
            <consortium name="European Union Chromosome 3 Arabidopsis Sequencing Consortium"/>
            <consortium name="Institute for Genomic Research"/>
            <consortium name="Kazusa DNA Research Institute"/>
            <person name="Salanoubat M."/>
            <person name="Lemcke K."/>
            <person name="Rieger M."/>
            <person name="Ansorge W."/>
            <person name="Unseld M."/>
            <person name="Fartmann B."/>
            <person name="Valle G."/>
            <person name="Blocker H."/>
            <person name="Perez-Alonso M."/>
            <person name="Obermaier B."/>
            <person name="Delseny M."/>
            <person name="Boutry M."/>
            <person name="Grivell L.A."/>
            <person name="Mache R."/>
            <person name="Puigdomenech P."/>
            <person name="De Simone V."/>
            <person name="Choisne N."/>
            <person name="Artiguenave F."/>
            <person name="Robert C."/>
            <person name="Brottier P."/>
            <person name="Wincker P."/>
            <person name="Cattolico L."/>
            <person name="Weissenbach J."/>
            <person name="Saurin W."/>
            <person name="Quetier F."/>
            <person name="Schafer M."/>
            <person name="Muller-Auer S."/>
            <person name="Gabel C."/>
            <person name="Fuchs M."/>
            <person name="Benes V."/>
            <person name="Wurmbach E."/>
            <person name="Drzonek H."/>
            <person name="Erfle H."/>
            <person name="Jordan N."/>
            <person name="Bangert S."/>
            <person name="Wiedelmann R."/>
            <person name="Kranz H."/>
            <person name="Voss H."/>
            <person name="Holland R."/>
            <person name="Brandt P."/>
            <person name="Nyakatura G."/>
            <person name="Vezzi A."/>
            <person name="D'Angelo M."/>
            <person name="Pallavicini A."/>
            <person name="Toppo S."/>
            <person name="Simionati B."/>
            <person name="Conrad A."/>
            <person name="Hornischer K."/>
            <person name="Kauer G."/>
            <person name="Lohnert T.H."/>
            <person name="Nordsiek G."/>
            <person name="Reichelt J."/>
            <person name="Scharfe M."/>
            <person name="Schon O."/>
            <person name="Bargues M."/>
            <person name="Terol J."/>
            <person name="Climent J."/>
            <person name="Navarro P."/>
            <person name="Collado C."/>
            <person name="Perez-Perez A."/>
            <person name="Ottenwalder B."/>
            <person name="Duchemin D."/>
            <person name="Cooke R."/>
            <person name="Laudie M."/>
            <person name="Berger-Llauro C."/>
            <person name="Purnelle B."/>
            <person name="Masuy D."/>
            <person name="de Haan M."/>
            <person name="Maarse A.C."/>
            <person name="Alcaraz J.P."/>
            <person name="Cottet A."/>
            <person name="Casacuberta E."/>
            <person name="Monfort A."/>
            <person name="Argiriou A."/>
            <person name="flores M."/>
            <person name="Liguori R."/>
            <person name="Vitale D."/>
            <person name="Mannhaupt G."/>
            <person name="Haase D."/>
            <person name="Schoof H."/>
            <person name="Rudd S."/>
            <person name="Zaccaria P."/>
            <person name="Mewes H.W."/>
            <person name="Mayer K.F."/>
            <person name="Kaul S."/>
            <person name="Town C.D."/>
            <person name="Koo H.L."/>
            <person name="Tallon L.J."/>
            <person name="Jenkins J."/>
            <person name="Rooney T."/>
            <person name="Rizzo M."/>
            <person name="Walts A."/>
            <person name="Utterback T."/>
            <person name="Fujii C.Y."/>
            <person name="Shea T.P."/>
            <person name="Creasy T.H."/>
            <person name="Haas B."/>
            <person name="Maiti R."/>
            <person name="Wu D."/>
            <person name="Peterson J."/>
            <person name="Van Aken S."/>
            <person name="Pai G."/>
            <person name="Militscher J."/>
            <person name="Sellers P."/>
            <person name="Gill J.E."/>
            <person name="Feldblyum T.V."/>
            <person name="Preuss D."/>
            <person name="Lin X."/>
            <person name="Nierman W.C."/>
            <person name="Salzberg S.L."/>
            <person name="White O."/>
            <person name="Venter J.C."/>
            <person name="Fraser C.M."/>
            <person name="Kaneko T."/>
            <person name="Nakamura Y."/>
            <person name="Sato S."/>
            <person name="Kato T."/>
            <person name="Asamizu E."/>
            <person name="Sasamoto S."/>
            <person name="Kimura T."/>
            <person name="Idesawa K."/>
            <person name="Kawashima K."/>
            <person name="Kishida Y."/>
            <person name="Kiyokawa C."/>
            <person name="Kohara M."/>
            <person name="Matsumoto M."/>
            <person name="Matsuno A."/>
            <person name="Muraki A."/>
            <person name="Nakayama S."/>
            <person name="Nakazaki N."/>
            <person name="Shinpo S."/>
            <person name="Takeuchi C."/>
            <person name="Wada T."/>
            <person name="Watanabe A."/>
            <person name="Yamada M."/>
            <person name="Yasuda M."/>
            <person name="Tabata S."/>
        </authorList>
    </citation>
    <scope>NUCLEOTIDE SEQUENCE [LARGE SCALE GENOMIC DNA]</scope>
    <source>
        <strain>cv. Columbia</strain>
    </source>
</reference>
<dbReference type="ExpressionAtlas" id="Q9LJE3">
    <property type="expression patterns" value="baseline and differential"/>
</dbReference>
<dbReference type="PANTHER" id="PTHR33401">
    <property type="entry name" value="LIGHT-HARVESTING COMPLEX-LIKE PROTEIN OHP2, CHLOROPLASTIC"/>
    <property type="match status" value="1"/>
</dbReference>
<organism evidence="1">
    <name type="scientific">Arabidopsis thaliana</name>
    <name type="common">Mouse-ear cress</name>
    <dbReference type="NCBI Taxonomy" id="3702"/>
    <lineage>
        <taxon>Eukaryota</taxon>
        <taxon>Viridiplantae</taxon>
        <taxon>Streptophyta</taxon>
        <taxon>Embryophyta</taxon>
        <taxon>Tracheophyta</taxon>
        <taxon>Spermatophyta</taxon>
        <taxon>Magnoliopsida</taxon>
        <taxon>eudicotyledons</taxon>
        <taxon>Gunneridae</taxon>
        <taxon>Pentapetalae</taxon>
        <taxon>rosids</taxon>
        <taxon>malvids</taxon>
        <taxon>Brassicales</taxon>
        <taxon>Brassicaceae</taxon>
        <taxon>Camelineae</taxon>
        <taxon>Arabidopsis</taxon>
    </lineage>
</organism>
<proteinExistence type="predicted"/>
<dbReference type="PhylomeDB" id="Q9LJE3"/>